<name>A0A401IPE0_9VIRU</name>
<organism evidence="1">
    <name type="scientific">Metapenaeus ensis nimavirus</name>
    <dbReference type="NCBI Taxonomy" id="2133794"/>
    <lineage>
        <taxon>Viruses</taxon>
        <taxon>Viruses incertae sedis</taxon>
        <taxon>Naldaviricetes</taxon>
        <taxon>Nimaviridae</taxon>
    </lineage>
</organism>
<accession>A0A401IPE0</accession>
<comment type="caution">
    <text evidence="1">The sequence shown here is derived from an EMBL/GenBank/DDBJ whole genome shotgun (WGS) entry which is preliminary data.</text>
</comment>
<protein>
    <submittedName>
        <fullName evidence="1">Wsv442-like protein</fullName>
    </submittedName>
</protein>
<evidence type="ECO:0000313" key="1">
    <source>
        <dbReference type="EMBL" id="GBG35476.1"/>
    </source>
</evidence>
<dbReference type="EMBL" id="BFCE01000004">
    <property type="protein sequence ID" value="GBG35476.1"/>
    <property type="molecule type" value="Genomic_DNA"/>
</dbReference>
<proteinExistence type="predicted"/>
<reference evidence="1" key="1">
    <citation type="journal article" date="2018" name="J. Virol.">
        <title>Crustacean Genome Exploration Reveals the Evolutionary Origin of White Spot Syndrome Virus.</title>
        <authorList>
            <person name="Kawato S."/>
            <person name="Shitara A."/>
            <person name="Wang Y."/>
            <person name="Nozaki R."/>
            <person name="Kondo H."/>
            <person name="Hirono I."/>
        </authorList>
    </citation>
    <scope>NUCLEOTIDE SEQUENCE</scope>
    <source>
        <strain evidence="1">Mikawa-1</strain>
    </source>
</reference>
<sequence length="860" mass="94938">MHGHNTQHVSGFGKIITGPGVVIPLTDNLNTVAFGARGDSTVVLMTTDNFDFERLVEERREAICSLLRRHAYWDGSPVTFMENLANLAINSPAMAQSAISNLCFDAGSCLFHDKMFATTTTGDEDPVNPNSPSVKLRTVCSPALDTFCQDYVVKPLSSVMSSLKGKAHPDVIAERKKIVASAISILVATAIRVTNLTDMRLTYVPDGHCINVVMPKCQNGPSERFPVYLVINDPIGAGWKILGDLRSSLFDEKGSVVSRLETLMEFSCKCIIDALLVKGMDNASMKRIVDSMEVPCYRSKASGGHLRVSLSTAGNSTVTGEGSIVINRDGESHEFLLLTEFQVAVEVMDGKTSIAIKVEPTIKGSEHSPSILHWYPPIRESQDTTEMESANEKERKEENAWKTAPVALLPIFKTWRACHISDDALGDDSWKNKLVHLHRFGWERNREKGNRIPEHYDTLFDKIAAASAIITSRTFTDRGISNDVEFFKKLTCQESTRVDKDLINAVIVLSDVYGFSGNGNKPIVALEKTSCPEEWAKKEEAGAKYTRGDNDCYILTLTGNAPNASSVLAIQLVKLKSYCSPTSKFVDEFEKELGSARSSACHWYGICPSTARGFSSLSEEDDNSTCFIRIKHGEQSRSVPIFFFTPRCVFHTDHCHVHIYSDWEGPFRNVKYDPLLRHMTIGGPAPESPSAAYDGIDSLGGHVIQTIERPLIVAAVASITRITINANTSAHSFGVSLSSYEECLESLDKTIIKMKSGSGVIWSEVDVSRMNIEFKSRDSDVINTIGLFFYPDDTYMTACDPKEDFIAAKCLEENEHDGYFVCPTEAAIQEYYTINGNKKAKSNFPSDNEKKASVIIALAL</sequence>